<dbReference type="EMBL" id="AYUF01000469">
    <property type="protein sequence ID" value="ETK01634.1"/>
    <property type="molecule type" value="Genomic_DNA"/>
</dbReference>
<dbReference type="Pfam" id="PF13711">
    <property type="entry name" value="DUF4160"/>
    <property type="match status" value="1"/>
</dbReference>
<proteinExistence type="predicted"/>
<evidence type="ECO:0008006" key="3">
    <source>
        <dbReference type="Google" id="ProtNLM"/>
    </source>
</evidence>
<protein>
    <recommendedName>
        <fullName evidence="3">DUF4160 domain-containing protein</fullName>
    </recommendedName>
</protein>
<dbReference type="InterPro" id="IPR025427">
    <property type="entry name" value="DUF4160"/>
</dbReference>
<dbReference type="Proteomes" id="UP000018837">
    <property type="component" value="Unassembled WGS sequence"/>
</dbReference>
<dbReference type="AlphaFoldDB" id="W2C369"/>
<accession>W2C369</accession>
<evidence type="ECO:0000313" key="1">
    <source>
        <dbReference type="EMBL" id="ETK01634.1"/>
    </source>
</evidence>
<comment type="caution">
    <text evidence="1">The sequence shown here is derived from an EMBL/GenBank/DDBJ whole genome shotgun (WGS) entry which is preliminary data.</text>
</comment>
<organism evidence="1 2">
    <name type="scientific">Tannerella sp. oral taxon BU063 isolate Cell 2</name>
    <dbReference type="NCBI Taxonomy" id="1411148"/>
    <lineage>
        <taxon>Bacteria</taxon>
        <taxon>Pseudomonadati</taxon>
        <taxon>Bacteroidota</taxon>
        <taxon>Bacteroidia</taxon>
        <taxon>Bacteroidales</taxon>
        <taxon>Tannerellaceae</taxon>
        <taxon>Tannerella</taxon>
    </lineage>
</organism>
<name>W2C369_9BACT</name>
<gene>
    <name evidence="1" type="ORF">N425_08895</name>
</gene>
<evidence type="ECO:0000313" key="2">
    <source>
        <dbReference type="Proteomes" id="UP000018837"/>
    </source>
</evidence>
<dbReference type="PATRIC" id="fig|1411148.3.peg.1400"/>
<sequence>MPTIFEIFGLRFFFFADDHKPIHVHVTKGGDDIKIAIEPKIELVYNHGMKVKDVKRALKLAEMYKKEIVEVWYKYHDE</sequence>
<reference evidence="1 2" key="1">
    <citation type="submission" date="2013-11" db="EMBL/GenBank/DDBJ databases">
        <title>Single cell genomics of uncultured Tannerella BU063 (oral taxon 286).</title>
        <authorList>
            <person name="Beall C.J."/>
            <person name="Campbell A.G."/>
            <person name="Griffen A.L."/>
            <person name="Podar M."/>
            <person name="Leys E.J."/>
        </authorList>
    </citation>
    <scope>NUCLEOTIDE SEQUENCE [LARGE SCALE GENOMIC DNA]</scope>
    <source>
        <strain evidence="1">Cell 2</strain>
    </source>
</reference>